<dbReference type="Pfam" id="PF02985">
    <property type="entry name" value="HEAT"/>
    <property type="match status" value="1"/>
</dbReference>
<dbReference type="InterPro" id="IPR000357">
    <property type="entry name" value="HEAT"/>
</dbReference>
<dbReference type="SMART" id="SM00146">
    <property type="entry name" value="PI3Kc"/>
    <property type="match status" value="1"/>
</dbReference>
<feature type="compositionally biased region" description="Basic and acidic residues" evidence="4">
    <location>
        <begin position="3896"/>
        <end position="3905"/>
    </location>
</feature>
<feature type="domain" description="PI3K/PI4K catalytic" evidence="5">
    <location>
        <begin position="2654"/>
        <end position="3016"/>
    </location>
</feature>
<feature type="region of interest" description="Disordered" evidence="4">
    <location>
        <begin position="2050"/>
        <end position="2131"/>
    </location>
</feature>
<dbReference type="SUPFAM" id="SSF48371">
    <property type="entry name" value="ARM repeat"/>
    <property type="match status" value="1"/>
</dbReference>
<dbReference type="Gene3D" id="1.10.1070.11">
    <property type="entry name" value="Phosphatidylinositol 3-/4-kinase, catalytic domain"/>
    <property type="match status" value="1"/>
</dbReference>
<keyword evidence="7" id="KW-1185">Reference proteome</keyword>
<feature type="region of interest" description="Disordered" evidence="4">
    <location>
        <begin position="1381"/>
        <end position="1486"/>
    </location>
</feature>
<feature type="repeat" description="HEAT" evidence="2">
    <location>
        <begin position="50"/>
        <end position="88"/>
    </location>
</feature>
<proteinExistence type="predicted"/>
<dbReference type="InterPro" id="IPR036940">
    <property type="entry name" value="PI3/4_kinase_cat_sf"/>
</dbReference>
<dbReference type="Gene3D" id="1.25.10.10">
    <property type="entry name" value="Leucine-rich Repeat Variant"/>
    <property type="match status" value="1"/>
</dbReference>
<feature type="region of interest" description="Disordered" evidence="4">
    <location>
        <begin position="4015"/>
        <end position="4067"/>
    </location>
</feature>
<dbReference type="InterPro" id="IPR031559">
    <property type="entry name" value="SMG1"/>
</dbReference>
<protein>
    <recommendedName>
        <fullName evidence="5">PI3K/PI4K catalytic domain-containing protein</fullName>
    </recommendedName>
</protein>
<feature type="region of interest" description="Disordered" evidence="4">
    <location>
        <begin position="820"/>
        <end position="882"/>
    </location>
</feature>
<feature type="coiled-coil region" evidence="3">
    <location>
        <begin position="2991"/>
        <end position="3060"/>
    </location>
</feature>
<feature type="compositionally biased region" description="Polar residues" evidence="4">
    <location>
        <begin position="820"/>
        <end position="846"/>
    </location>
</feature>
<feature type="region of interest" description="Disordered" evidence="4">
    <location>
        <begin position="3896"/>
        <end position="3947"/>
    </location>
</feature>
<comment type="caution">
    <text evidence="6">The sequence shown here is derived from an EMBL/GenBank/DDBJ whole genome shotgun (WGS) entry which is preliminary data.</text>
</comment>
<accession>A0ABQ5RX29</accession>
<dbReference type="PROSITE" id="PS50077">
    <property type="entry name" value="HEAT_REPEAT"/>
    <property type="match status" value="1"/>
</dbReference>
<evidence type="ECO:0000259" key="5">
    <source>
        <dbReference type="PROSITE" id="PS50290"/>
    </source>
</evidence>
<dbReference type="Pfam" id="PF00454">
    <property type="entry name" value="PI3_PI4_kinase"/>
    <property type="match status" value="1"/>
</dbReference>
<dbReference type="EMBL" id="BSDZ01000011">
    <property type="protein sequence ID" value="GLI61976.1"/>
    <property type="molecule type" value="Genomic_DNA"/>
</dbReference>
<dbReference type="InterPro" id="IPR050517">
    <property type="entry name" value="DDR_Repair_Kinase"/>
</dbReference>
<evidence type="ECO:0000313" key="6">
    <source>
        <dbReference type="EMBL" id="GLI61976.1"/>
    </source>
</evidence>
<feature type="region of interest" description="Disordered" evidence="4">
    <location>
        <begin position="921"/>
        <end position="945"/>
    </location>
</feature>
<evidence type="ECO:0000256" key="1">
    <source>
        <dbReference type="ARBA" id="ARBA00022737"/>
    </source>
</evidence>
<feature type="compositionally biased region" description="Low complexity" evidence="4">
    <location>
        <begin position="2103"/>
        <end position="2114"/>
    </location>
</feature>
<dbReference type="PANTHER" id="PTHR11139:SF124">
    <property type="entry name" value="NON-SPECIFIC SERINE_THREONINE PROTEIN KINASE"/>
    <property type="match status" value="1"/>
</dbReference>
<reference evidence="6 7" key="1">
    <citation type="journal article" date="2023" name="IScience">
        <title>Expanded male sex-determining region conserved during the evolution of homothallism in the green alga Volvox.</title>
        <authorList>
            <person name="Yamamoto K."/>
            <person name="Matsuzaki R."/>
            <person name="Mahakham W."/>
            <person name="Heman W."/>
            <person name="Sekimoto H."/>
            <person name="Kawachi M."/>
            <person name="Minakuchi Y."/>
            <person name="Toyoda A."/>
            <person name="Nozaki H."/>
        </authorList>
    </citation>
    <scope>NUCLEOTIDE SEQUENCE [LARGE SCALE GENOMIC DNA]</scope>
    <source>
        <strain evidence="6 7">NIES-4468</strain>
    </source>
</reference>
<dbReference type="Gene3D" id="3.30.1010.10">
    <property type="entry name" value="Phosphatidylinositol 3-kinase Catalytic Subunit, Chain A, domain 4"/>
    <property type="match status" value="1"/>
</dbReference>
<dbReference type="InterPro" id="IPR011989">
    <property type="entry name" value="ARM-like"/>
</dbReference>
<keyword evidence="3" id="KW-0175">Coiled coil</keyword>
<dbReference type="InterPro" id="IPR011009">
    <property type="entry name" value="Kinase-like_dom_sf"/>
</dbReference>
<feature type="non-terminal residue" evidence="6">
    <location>
        <position position="4542"/>
    </location>
</feature>
<dbReference type="InterPro" id="IPR021133">
    <property type="entry name" value="HEAT_type_2"/>
</dbReference>
<feature type="compositionally biased region" description="Gly residues" evidence="4">
    <location>
        <begin position="4028"/>
        <end position="4042"/>
    </location>
</feature>
<name>A0ABQ5RX29_9CHLO</name>
<evidence type="ECO:0000313" key="7">
    <source>
        <dbReference type="Proteomes" id="UP001165090"/>
    </source>
</evidence>
<feature type="compositionally biased region" description="Low complexity" evidence="4">
    <location>
        <begin position="1408"/>
        <end position="1425"/>
    </location>
</feature>
<evidence type="ECO:0000256" key="2">
    <source>
        <dbReference type="PROSITE-ProRule" id="PRU00103"/>
    </source>
</evidence>
<evidence type="ECO:0000256" key="3">
    <source>
        <dbReference type="SAM" id="Coils"/>
    </source>
</evidence>
<dbReference type="SUPFAM" id="SSF56112">
    <property type="entry name" value="Protein kinase-like (PK-like)"/>
    <property type="match status" value="1"/>
</dbReference>
<feature type="region of interest" description="Disordered" evidence="4">
    <location>
        <begin position="3486"/>
        <end position="3515"/>
    </location>
</feature>
<keyword evidence="1" id="KW-0677">Repeat</keyword>
<feature type="compositionally biased region" description="Low complexity" evidence="4">
    <location>
        <begin position="1458"/>
        <end position="1485"/>
    </location>
</feature>
<dbReference type="PROSITE" id="PS50290">
    <property type="entry name" value="PI3_4_KINASE_3"/>
    <property type="match status" value="1"/>
</dbReference>
<dbReference type="InterPro" id="IPR016024">
    <property type="entry name" value="ARM-type_fold"/>
</dbReference>
<feature type="region of interest" description="Disordered" evidence="4">
    <location>
        <begin position="3960"/>
        <end position="3985"/>
    </location>
</feature>
<organism evidence="6 7">
    <name type="scientific">Volvox africanus</name>
    <dbReference type="NCBI Taxonomy" id="51714"/>
    <lineage>
        <taxon>Eukaryota</taxon>
        <taxon>Viridiplantae</taxon>
        <taxon>Chlorophyta</taxon>
        <taxon>core chlorophytes</taxon>
        <taxon>Chlorophyceae</taxon>
        <taxon>CS clade</taxon>
        <taxon>Chlamydomonadales</taxon>
        <taxon>Volvocaceae</taxon>
        <taxon>Volvox</taxon>
    </lineage>
</organism>
<dbReference type="Pfam" id="PF15785">
    <property type="entry name" value="SMG1"/>
    <property type="match status" value="1"/>
</dbReference>
<sequence>MMAHEIPPQFRAALNSREPANLRAERLWALLGELTTPQGLLHAVLWLPPAWPHLLQLLSDPHPEVRAAAVQLLGHLGAVLAGRREPSLVGRMPSSALLDWGLTLLSPTSTLPAAQRMTADAKESALAALHLCAAAMSPPEVAPFAQPLLRLTMALLEATTTPPRLLGPLLRLLLTVLPAVPLAALGQGFGDLVDLLCGWALEPLVATEDRQLITLILHALRPQWHSHPDLAASLTENMFNDVKSASTSAAAAVTAVAAAATSVEGITDATNQAAACMQLVQLLCDIFSAASLRHPPVTGFCNLEEPARGSQDPIGCQNTAQPQLPTQPVALQQPPLRPPVGGLQTSQVNKLHPRPHHQHHVLLPDKQQQFPQQHQLHGPDTIHFPGNVQTHPVGVLPPRPRTSPTPPLALTAILLTRPGAATVRHLVSLYPRLLATLREVQDSLARLNVNSAGAPQLKSSDAESWAFRLCSCVEILADSVGSCVIGIDPRDVDEVWEGLGDGVLGRLAALTLDEQDQRAPYAGAYRVEAAKVVGTSLSSENAIGPYGAVGAVAATAAPKAVGIYERSGVSPASAPDGQDLEGGNGSGIGSETTFTSPHNLDRISRTCDRGSSLRLWALRTALEWALSLLSGSAGGGQGVSGACWDKRPSGPGPDAEALAGSAVKLLVIIMEQDADAGRRLLVELVLEGQGESMGVCGLRSSPCVSSVAVAAKLLQALLSHDHQGVVLATFDWVLKDLRLRLAILQPRTAPSAPPQPLLCPVSNPATVEGSYLGDANAASAASFNCAVLQAACQRDLLASKNLLCVEAEMWRGLRTATSPSVLQPVSDQTPLPQQSATAPDSTQPSEDAQAKGERGALLAQSKSSPGERTGVVPAQAQGPAQNWQPLPLSVTASLCDAWSSSAVALIAAVCRSECTGISATDNPCPDARSELSGVSKTPDKDPQSSIDTLAASAAARTCCGAYLHAIHALQTGFGMNKGIGSLMQLRAVLALKRLLKHSAIVASGALRCEQLFHLALRAVSAGATSWDARIRAAALDCAADLVSNVLHPMLLPLAPGGKLEWVPLPPLPPPPRAEALAPLVALAFDALADPLVEVAASALRLARALLEVALVTSLRGPGMCGAWVPVWQDSLAVAPARRAPRVQQVARLLELVFQSSAAQGSVLLRKRIPTTSAGAPGANDDGDAGGRIEALQRMALSMLPAETSGLVTSDVETSSTEVAMDPEGRSGAALVWMALQEGAKHMVSARLRTHLGGPTQTLGALERMLQVTYSRLSQERRDAGPIEVGAAGRESAWLVLELVGALERAVSHAAEGHAGRDALPQPILAFFAANKKVCEEWFTRMRELLTRIAATASVHHHAAHHGLLRLRDMCGTMRQMLASLAKERSKTAAPPGAPQTDATGGVSGLVDGSQAAVAGASPSAASANLPPQPSALRTGGKHLHRRGGAGGETAPNQKPLVQQQQQQQSSATAPGAAGSGAAALPSAGGTVAGEDATTALSAVQQLEANLRRLAFAVVEVLKLVGAALLAMGEADSLQGLHSWAVREFEQLLQGAHLPGAAGSAAATALSAADTLASCEHGLGGPGPSTTRRRAESARGARGGSKQQKDAFAWLLGLSLQASGSYEQALVSYNAFLAPAQATAALTAAGSSGAPPTPSSTASLELAAAAQSFVVERVAECYAALTDWSGLQSLVGAFSHTATVEPAVAGWWPSAAASIEHKFRALEAFDTTGPQSASVNGVPGDTNTNFLLTALRALEGAAAAPQPRAAAPGGSTGPLPPSITSLGLRPSPRDLVAIREATSLELSRLLDRLRASAYSEPTGQKELLLQASCLSSVIRALNLGDETRTSGSCGSWDALLMPLALRVAPVDKGALKIATAGSTSGLGLGLGRALLTPDGGLQAAVVRDVSVAAELLRAVRAADPRFKLPGTQALSVEHIRAAASTGNWSLAIKLVQAATARVLDSEGGTAAGSRAVLSVVHSLLNTSSGKLLPGQVVELQLRALLPHLSSLAAPADDSTTPKLKSWRASDVDSDDLACALCTLARWMVKAGAAALHHHPPAPPSHGPQQHHPGNLHPHAHQRPSGAESVAPSRHPTAQPPMGSPPGFSQSHIQHGQSHQLQHHRSQGLQHAPHGCMGANTVGRSAAGAAGALQWLDAADWPTLSSRLQRQLVVQHSAEAHNDTVPSAHLAYLVPEALLQFCYAPAACCLRALQLSPRLARAWKAWGDLLFRATKEHRARMVRSQPPGPPLGGGPFGGTTLGDAASGTVSGDTSGTWAAIGYGAAAVAYCRYLALSYSHDGAVRPEDVLPVLLQLLHVAVRHAAPIEQLLEVQLTAVPPPAWFAITPQLLAQLPGSSGAARRLLGLLLHAVGRAAPSLVLYPAVIEMRTADAATAVAAIIPGDGNDADSSRTQPSATGTSCASMVPELRALLADLGRSCPRLLADVEVLVAEMERLTVLWDERWAALLAEVEVEIARRAVSLQAEAARVADDTSLTAEQRQALLSSRYSTLMAPAVMLLERQLRATAAMSPATPRERWFATAVLPCLRAAAASLRDGAGVCDWARPSQAWAPLRAAAATLARQQRQPLPPMSELSPRLAALQDSEVPMPGFHADDSAGGALMPSGLMAQPPAARLSDGAAPSGDLTTAGWGAATVTVASVYSELVALNTKTRPKRVALLGSDGRTYAYLLKGREDLRMDERLMQVLRAINVMLQADPTAATRGLATVRCYSVTPLGPRAGLIQWVPATTSLFGVFREWQTATLERHTAMVAARQEGVSKALAEGGPPPPEVEPPPPAAANRPMDLFYSTLVSALQERGLSSATPRRNWPTDLLRAVFSSLAAAAPKQLLARVLWVGGGSAAFSWRRQLRFSRSLAVMSCVGYLLGLGDRHPDNILLEGREAGVVHIDYNVCWEKGTKLRVPEVVPFRLTQMLSTALGVGGLEGVFRTACEATLGCLRRHREALVGLTDAVLSDPGVDWAVEREEMAARQDMELAVALNLFVSRAEEAQRQLQQVEEELPAVLEGPVGVLLGYIEAQTFAEAMRSAATEAQQRIQQAKSALEAANRAETEAGAIVAAAAQEAASLAAEGNALSNAVPQLLQQCGDWAQQHAGTLGVLRDGSFLEGTLACGASWRAVESGCVLGLLGPVQAPGHAPLTAATPLALMPAIMGGDSVAVGQLPEELLLSCYECDRQAADVLGNREAALSDAVGALTQYGTIVRKLLPPSYPASSYHHRWAQALAALAAGGLSMPAVAHAQALAPREPRPLDVATAWQALRGAQRLATAAAIVFASGSPDAVVAMSGYVAGARVSGRELAGAVAAAGKAFGDAMAGVVVDAQARAQERQAAVATTSVGRISNVVGSSVTHLMRGLVELFQRHITPRPKSELRAPGDEAGNHGAGAATSTAVAASTAALLKLVRTAKGRSEVLGTYTGQQSNLSQTKEIAGDFEAILQDFLRVQGEVAGLVAVTTALAGTKLAAPVLGMTDLDFGPSCGHGGASPSLPPHPSHHQRDRQSRQGESSCVISREATPDLCGNLGAAAGSCPLPWLAAAADTCGRWPELMQCLAADVAPELAGQFHVGSGGVGAGDTSGAGGAGSAAAPGTPIAQAAADLHALLRPIEESLQAGRDAHTRLGALAELTATYHDRRAELMCRLTDSGPNGSASIGDWNESLALTSGQITAPVRDSLEADLQALDAAWASRDAVAAGLSAAAAMATDALVVALRGFYTAVLGPGRVPIELQAFDGAAATYAAAVGMEGWVEAGSGGHVAVATMVAWWDAVTESLEGIRHYGDRELGSPGAGNGTPGPAGPHFGVPPMMWPLYRCVEVAQLVEQSLRTCGQALRMTAPAGTDVALADAYSVVMQVLTRRATEHAAGRFAAHLGHFLTSMEAHLTELLEHCKPPALLDHSRDDSTSTGAGNAEPGDGGGSDGSSRAGDADWGRGVPELVPFTDFDPGVAGEGEVLGCLENADNEAPDGSGSLSDDGAAWLEYDGETGNDNGGLCGDNDHGYDLDLGLDLDLDDGFGAGSEDVEERGSGGFDGTSHGEGAGRGADSDVDSRRGRRGASRAPPPLPSLPEEISALVECLAAYAASAAVTGGVAAIDPASQPIATASATTWAAGPGARAARASRLQRLAAYEWMHEHHLLQALPTGDPRVGQALAQFFAAQAADPLQPSARVTSSSRLELLTQLQSALDALPQLEQAVSGWEAASSDAVSQVMAVLRNAPERYPIDTALAAQRAGMLMGRRQQWLGESRGVVMRVCQVAEALLQFEYSRQGITWSSGTAAVADGFATHCQLLGRAEVLATLAAGGSEAGRAAAVAEASQRAAEAARQAADARYALEVAKYEEVAASSQLQAHLPQLVARSLDLVEAVAEAEPVVKGLVHLLSNKLGPALKELSSVTAQHSAASDVASVTASVTAHYKRSHQAVEALAAVLPTTLSSLAAADAAFPLPAEMATEVGFLSAQLLGGPAAAAETCKRAMALLQHMTAPTAALQPVAHTVLELPRALGQLRSELNILAAAAGSIAAAVESKHLLPALDEQPQQLIQQG</sequence>
<dbReference type="InterPro" id="IPR000403">
    <property type="entry name" value="PI3/4_kinase_cat_dom"/>
</dbReference>
<gene>
    <name evidence="6" type="ORF">VaNZ11_004542</name>
</gene>
<dbReference type="PANTHER" id="PTHR11139">
    <property type="entry name" value="ATAXIA TELANGIECTASIA MUTATED ATM -RELATED"/>
    <property type="match status" value="1"/>
</dbReference>
<dbReference type="Proteomes" id="UP001165090">
    <property type="component" value="Unassembled WGS sequence"/>
</dbReference>
<evidence type="ECO:0000256" key="4">
    <source>
        <dbReference type="SAM" id="MobiDB-lite"/>
    </source>
</evidence>
<feature type="region of interest" description="Disordered" evidence="4">
    <location>
        <begin position="1575"/>
        <end position="1599"/>
    </location>
</feature>